<dbReference type="NCBIfam" id="NF005871">
    <property type="entry name" value="PRK07811.1"/>
    <property type="match status" value="1"/>
</dbReference>
<dbReference type="GO" id="GO:0019346">
    <property type="term" value="P:transsulfuration"/>
    <property type="evidence" value="ECO:0007669"/>
    <property type="project" value="InterPro"/>
</dbReference>
<dbReference type="GO" id="GO:0005737">
    <property type="term" value="C:cytoplasm"/>
    <property type="evidence" value="ECO:0007669"/>
    <property type="project" value="TreeGrafter"/>
</dbReference>
<gene>
    <name evidence="4" type="ORF">MNBD_PLANCTO03-2432</name>
</gene>
<dbReference type="GO" id="GO:0004123">
    <property type="term" value="F:cystathionine gamma-lyase activity"/>
    <property type="evidence" value="ECO:0007669"/>
    <property type="project" value="TreeGrafter"/>
</dbReference>
<dbReference type="InterPro" id="IPR015422">
    <property type="entry name" value="PyrdxlP-dep_Trfase_small"/>
</dbReference>
<dbReference type="PROSITE" id="PS00868">
    <property type="entry name" value="CYS_MET_METAB_PP"/>
    <property type="match status" value="1"/>
</dbReference>
<feature type="non-terminal residue" evidence="4">
    <location>
        <position position="370"/>
    </location>
</feature>
<evidence type="ECO:0000256" key="2">
    <source>
        <dbReference type="ARBA" id="ARBA00009077"/>
    </source>
</evidence>
<dbReference type="AlphaFoldDB" id="A0A3B1D246"/>
<dbReference type="CDD" id="cd00614">
    <property type="entry name" value="CGS_like"/>
    <property type="match status" value="1"/>
</dbReference>
<dbReference type="InterPro" id="IPR000277">
    <property type="entry name" value="Cys/Met-Metab_PyrdxlP-dep_enz"/>
</dbReference>
<reference evidence="4" key="1">
    <citation type="submission" date="2018-06" db="EMBL/GenBank/DDBJ databases">
        <authorList>
            <person name="Zhirakovskaya E."/>
        </authorList>
    </citation>
    <scope>NUCLEOTIDE SEQUENCE</scope>
</reference>
<dbReference type="InterPro" id="IPR054542">
    <property type="entry name" value="Cys_met_metab_PP"/>
</dbReference>
<keyword evidence="4" id="KW-0456">Lyase</keyword>
<dbReference type="EMBL" id="UOGK01000088">
    <property type="protein sequence ID" value="VAX36966.1"/>
    <property type="molecule type" value="Genomic_DNA"/>
</dbReference>
<dbReference type="Pfam" id="PF01053">
    <property type="entry name" value="Cys_Met_Meta_PP"/>
    <property type="match status" value="1"/>
</dbReference>
<dbReference type="PIRSF" id="PIRSF001434">
    <property type="entry name" value="CGS"/>
    <property type="match status" value="1"/>
</dbReference>
<sequence>MTSEHARFATRAIHAGQKPDPATGAIMTPIYQTATYAQPSPGKFIEEFDYSRSANPTRTALEANLASLEGGQFGLCFGSGCAAMDCVLHLLSPGDHVILCDDVYGGTNRLFHRVYDRHGISVSLVDLTDHDKAKAAFTDRTKLVWLETPTNPMLKVVDIAAMAELCTGRDTMLAVDNTFATPVLQNPLALGADIVCHSSTKYIGGHSDVVGGALITQDESLHERLKFVQNSVGAVPGPMDCFLLLRSTKTIHVRVDRHCENAMQIAKHLEGHSRFTSVIYPGLPSHPQHAVATKQMSGFGGMITATMDGGLEDARTFLERLRVFTIAESLGGVESLIESPAIMTHAAVPPEQRATLGITDGLVRFSVGIE</sequence>
<dbReference type="SUPFAM" id="SSF53383">
    <property type="entry name" value="PLP-dependent transferases"/>
    <property type="match status" value="1"/>
</dbReference>
<dbReference type="PANTHER" id="PTHR11808">
    <property type="entry name" value="TRANS-SULFURATION ENZYME FAMILY MEMBER"/>
    <property type="match status" value="1"/>
</dbReference>
<evidence type="ECO:0000256" key="3">
    <source>
        <dbReference type="ARBA" id="ARBA00022898"/>
    </source>
</evidence>
<name>A0A3B1D246_9ZZZZ</name>
<comment type="similarity">
    <text evidence="2">Belongs to the trans-sulfuration enzymes family.</text>
</comment>
<dbReference type="InterPro" id="IPR015421">
    <property type="entry name" value="PyrdxlP-dep_Trfase_major"/>
</dbReference>
<evidence type="ECO:0000256" key="1">
    <source>
        <dbReference type="ARBA" id="ARBA00001933"/>
    </source>
</evidence>
<keyword evidence="3" id="KW-0663">Pyridoxal phosphate</keyword>
<dbReference type="Gene3D" id="3.90.1150.10">
    <property type="entry name" value="Aspartate Aminotransferase, domain 1"/>
    <property type="match status" value="1"/>
</dbReference>
<proteinExistence type="inferred from homology"/>
<dbReference type="GO" id="GO:0003962">
    <property type="term" value="F:cystathionine gamma-synthase activity"/>
    <property type="evidence" value="ECO:0007669"/>
    <property type="project" value="TreeGrafter"/>
</dbReference>
<evidence type="ECO:0000313" key="4">
    <source>
        <dbReference type="EMBL" id="VAX36966.1"/>
    </source>
</evidence>
<protein>
    <submittedName>
        <fullName evidence="4">Cystathionine gamma-lyase</fullName>
        <ecNumber evidence="4">4.4.1.1</ecNumber>
    </submittedName>
</protein>
<dbReference type="GO" id="GO:0030170">
    <property type="term" value="F:pyridoxal phosphate binding"/>
    <property type="evidence" value="ECO:0007669"/>
    <property type="project" value="InterPro"/>
</dbReference>
<dbReference type="EC" id="4.4.1.1" evidence="4"/>
<accession>A0A3B1D246</accession>
<dbReference type="InterPro" id="IPR015424">
    <property type="entry name" value="PyrdxlP-dep_Trfase"/>
</dbReference>
<dbReference type="Gene3D" id="3.40.640.10">
    <property type="entry name" value="Type I PLP-dependent aspartate aminotransferase-like (Major domain)"/>
    <property type="match status" value="1"/>
</dbReference>
<dbReference type="FunFam" id="3.40.640.10:FF:000009">
    <property type="entry name" value="Cystathionine gamma-synthase homolog"/>
    <property type="match status" value="1"/>
</dbReference>
<dbReference type="GO" id="GO:0019343">
    <property type="term" value="P:cysteine biosynthetic process via cystathionine"/>
    <property type="evidence" value="ECO:0007669"/>
    <property type="project" value="TreeGrafter"/>
</dbReference>
<comment type="cofactor">
    <cofactor evidence="1">
        <name>pyridoxal 5'-phosphate</name>
        <dbReference type="ChEBI" id="CHEBI:597326"/>
    </cofactor>
</comment>
<dbReference type="PANTHER" id="PTHR11808:SF15">
    <property type="entry name" value="CYSTATHIONINE GAMMA-LYASE"/>
    <property type="match status" value="1"/>
</dbReference>
<organism evidence="4">
    <name type="scientific">hydrothermal vent metagenome</name>
    <dbReference type="NCBI Taxonomy" id="652676"/>
    <lineage>
        <taxon>unclassified sequences</taxon>
        <taxon>metagenomes</taxon>
        <taxon>ecological metagenomes</taxon>
    </lineage>
</organism>